<evidence type="ECO:0000256" key="2">
    <source>
        <dbReference type="ARBA" id="ARBA00023054"/>
    </source>
</evidence>
<keyword evidence="3" id="KW-0505">Motor protein</keyword>
<feature type="coiled-coil region" evidence="5">
    <location>
        <begin position="172"/>
        <end position="242"/>
    </location>
</feature>
<evidence type="ECO:0000256" key="1">
    <source>
        <dbReference type="ARBA" id="ARBA00023017"/>
    </source>
</evidence>
<dbReference type="PANTHER" id="PTHR13183">
    <property type="entry name" value="AXONEMAL INNER ARM DYNEIN LIGHT CHAIN 28"/>
    <property type="match status" value="1"/>
</dbReference>
<dbReference type="PANTHER" id="PTHR13183:SF0">
    <property type="entry name" value="AXONEMAL DYNEIN LIGHT INTERMEDIATE POLYPEPTIDE 1"/>
    <property type="match status" value="1"/>
</dbReference>
<feature type="compositionally biased region" description="Basic and acidic residues" evidence="6">
    <location>
        <begin position="23"/>
        <end position="45"/>
    </location>
</feature>
<dbReference type="AlphaFoldDB" id="A0A1J1HU13"/>
<evidence type="ECO:0000256" key="6">
    <source>
        <dbReference type="SAM" id="MobiDB-lite"/>
    </source>
</evidence>
<evidence type="ECO:0000256" key="4">
    <source>
        <dbReference type="ARBA" id="ARBA00038114"/>
    </source>
</evidence>
<sequence length="251" mass="28929">MAEALLEYQTTLVRYNNPTLVVKHEDKKSDKEDFPKSPKSPKDGRPVSGTINETRKETEEILNSIIPPKCWEEDGQLWSQTVSSTPATRQDVINLQEMLDTRLQQSQARETGICPIRRELYSQCFDELIRQVTINCTERGLLLLRVRDEINMRDEAYETLYCSSVAFGMRKALQAQEGKEKLQDRIIQLEQEKALIEATISDMKVKADQAERRNTELRESEEKKHAEEIAFLKKTNSQLKAQLEGIIATKK</sequence>
<evidence type="ECO:0000256" key="3">
    <source>
        <dbReference type="ARBA" id="ARBA00023175"/>
    </source>
</evidence>
<keyword evidence="1" id="KW-0243">Dynein</keyword>
<dbReference type="GO" id="GO:0030286">
    <property type="term" value="C:dynein complex"/>
    <property type="evidence" value="ECO:0007669"/>
    <property type="project" value="UniProtKB-KW"/>
</dbReference>
<comment type="similarity">
    <text evidence="4">Belongs to the inner dynein arm light chain family.</text>
</comment>
<keyword evidence="2 5" id="KW-0175">Coiled coil</keyword>
<reference evidence="7 8" key="1">
    <citation type="submission" date="2015-04" db="EMBL/GenBank/DDBJ databases">
        <authorList>
            <person name="Syromyatnikov M.Y."/>
            <person name="Popov V.N."/>
        </authorList>
    </citation>
    <scope>NUCLEOTIDE SEQUENCE [LARGE SCALE GENOMIC DNA]</scope>
</reference>
<accession>A0A1J1HU13</accession>
<dbReference type="STRING" id="568069.A0A1J1HU13"/>
<dbReference type="InterPro" id="IPR019347">
    <property type="entry name" value="Axonemal_dynein_light_chain"/>
</dbReference>
<evidence type="ECO:0000313" key="8">
    <source>
        <dbReference type="Proteomes" id="UP000183832"/>
    </source>
</evidence>
<name>A0A1J1HU13_9DIPT</name>
<dbReference type="Pfam" id="PF10211">
    <property type="entry name" value="Ax_dynein_light"/>
    <property type="match status" value="1"/>
</dbReference>
<keyword evidence="8" id="KW-1185">Reference proteome</keyword>
<protein>
    <submittedName>
        <fullName evidence="7">CLUMA_CG005157, isoform A</fullName>
    </submittedName>
</protein>
<feature type="region of interest" description="Disordered" evidence="6">
    <location>
        <begin position="23"/>
        <end position="52"/>
    </location>
</feature>
<dbReference type="OrthoDB" id="273640at2759"/>
<dbReference type="Proteomes" id="UP000183832">
    <property type="component" value="Unassembled WGS sequence"/>
</dbReference>
<dbReference type="EMBL" id="CVRI01000021">
    <property type="protein sequence ID" value="CRK91491.1"/>
    <property type="molecule type" value="Genomic_DNA"/>
</dbReference>
<dbReference type="GO" id="GO:0097546">
    <property type="term" value="C:ciliary base"/>
    <property type="evidence" value="ECO:0007669"/>
    <property type="project" value="TreeGrafter"/>
</dbReference>
<evidence type="ECO:0000256" key="5">
    <source>
        <dbReference type="SAM" id="Coils"/>
    </source>
</evidence>
<evidence type="ECO:0000313" key="7">
    <source>
        <dbReference type="EMBL" id="CRK91491.1"/>
    </source>
</evidence>
<gene>
    <name evidence="7" type="ORF">CLUMA_CG005157</name>
</gene>
<organism evidence="7 8">
    <name type="scientific">Clunio marinus</name>
    <dbReference type="NCBI Taxonomy" id="568069"/>
    <lineage>
        <taxon>Eukaryota</taxon>
        <taxon>Metazoa</taxon>
        <taxon>Ecdysozoa</taxon>
        <taxon>Arthropoda</taxon>
        <taxon>Hexapoda</taxon>
        <taxon>Insecta</taxon>
        <taxon>Pterygota</taxon>
        <taxon>Neoptera</taxon>
        <taxon>Endopterygota</taxon>
        <taxon>Diptera</taxon>
        <taxon>Nematocera</taxon>
        <taxon>Chironomoidea</taxon>
        <taxon>Chironomidae</taxon>
        <taxon>Clunio</taxon>
    </lineage>
</organism>
<proteinExistence type="inferred from homology"/>
<dbReference type="GO" id="GO:0045504">
    <property type="term" value="F:dynein heavy chain binding"/>
    <property type="evidence" value="ECO:0007669"/>
    <property type="project" value="TreeGrafter"/>
</dbReference>
<dbReference type="GO" id="GO:0005930">
    <property type="term" value="C:axoneme"/>
    <property type="evidence" value="ECO:0007669"/>
    <property type="project" value="TreeGrafter"/>
</dbReference>